<proteinExistence type="predicted"/>
<dbReference type="AlphaFoldDB" id="A0A2I7SM44"/>
<evidence type="ECO:0000256" key="1">
    <source>
        <dbReference type="ARBA" id="ARBA00022649"/>
    </source>
</evidence>
<sequence>MGAIIKPVKWTKRALKDLNKISIFNVKRMGKQKALAIAHNIIDASKILENTAYDFENIGSVDEAFDHLKLEYRKIFYKNYKITYRNGKTKIYITRVFDSHQNPNKNK</sequence>
<dbReference type="KEGG" id="taj:C1A40_16620"/>
<dbReference type="InterPro" id="IPR007712">
    <property type="entry name" value="RelE/ParE_toxin"/>
</dbReference>
<dbReference type="Gene3D" id="3.30.2310.20">
    <property type="entry name" value="RelE-like"/>
    <property type="match status" value="1"/>
</dbReference>
<evidence type="ECO:0000313" key="2">
    <source>
        <dbReference type="EMBL" id="AUS06966.1"/>
    </source>
</evidence>
<dbReference type="RefSeq" id="WP_102996872.1">
    <property type="nucleotide sequence ID" value="NZ_CP025938.1"/>
</dbReference>
<reference evidence="3" key="1">
    <citation type="submission" date="2018-01" db="EMBL/GenBank/DDBJ databases">
        <title>Complete genome of Tamlana sp. UJ94.</title>
        <authorList>
            <person name="Jung J."/>
            <person name="Chung D."/>
            <person name="Bae S.S."/>
            <person name="Baek K."/>
        </authorList>
    </citation>
    <scope>NUCLEOTIDE SEQUENCE [LARGE SCALE GENOMIC DNA]</scope>
    <source>
        <strain evidence="3">UJ94</strain>
    </source>
</reference>
<keyword evidence="1" id="KW-1277">Toxin-antitoxin system</keyword>
<dbReference type="InterPro" id="IPR035093">
    <property type="entry name" value="RelE/ParE_toxin_dom_sf"/>
</dbReference>
<name>A0A2I7SM44_9FLAO</name>
<organism evidence="2 3">
    <name type="scientific">Pseudotamlana carrageenivorans</name>
    <dbReference type="NCBI Taxonomy" id="2069432"/>
    <lineage>
        <taxon>Bacteria</taxon>
        <taxon>Pseudomonadati</taxon>
        <taxon>Bacteroidota</taxon>
        <taxon>Flavobacteriia</taxon>
        <taxon>Flavobacteriales</taxon>
        <taxon>Flavobacteriaceae</taxon>
        <taxon>Pseudotamlana</taxon>
    </lineage>
</organism>
<dbReference type="Pfam" id="PF05016">
    <property type="entry name" value="ParE_toxin"/>
    <property type="match status" value="1"/>
</dbReference>
<evidence type="ECO:0000313" key="3">
    <source>
        <dbReference type="Proteomes" id="UP000236592"/>
    </source>
</evidence>
<protein>
    <submittedName>
        <fullName evidence="2">Type II toxin-antitoxin system RelE/ParE family toxin</fullName>
    </submittedName>
</protein>
<dbReference type="Proteomes" id="UP000236592">
    <property type="component" value="Chromosome"/>
</dbReference>
<gene>
    <name evidence="2" type="ORF">C1A40_16620</name>
</gene>
<dbReference type="OrthoDB" id="981785at2"/>
<keyword evidence="3" id="KW-1185">Reference proteome</keyword>
<accession>A0A2I7SM44</accession>
<dbReference type="EMBL" id="CP025938">
    <property type="protein sequence ID" value="AUS06966.1"/>
    <property type="molecule type" value="Genomic_DNA"/>
</dbReference>